<sequence>MVAAVGLRSKLLLLLENHKKLEHETQIKEEELAKVKAERQKVEHLRAEAYTELISKERKFEEVETKLLETAEKISELQKSTLECQKTSEQLTAKLQSQDEVIESLQNKAQDAKSRTSASSVVYTETLERLRDIQSANEGMEKHEEKLKIVLRELELEILALGCKLRRVESLEDEVSFALGPLLLSA</sequence>
<dbReference type="OrthoDB" id="6258247at2759"/>
<keyword evidence="1" id="KW-0175">Coiled coil</keyword>
<dbReference type="Proteomes" id="UP000699462">
    <property type="component" value="Unassembled WGS sequence"/>
</dbReference>
<evidence type="ECO:0000313" key="2">
    <source>
        <dbReference type="EMBL" id="KAF8565553.1"/>
    </source>
</evidence>
<evidence type="ECO:0000256" key="1">
    <source>
        <dbReference type="SAM" id="Coils"/>
    </source>
</evidence>
<reference evidence="2 3" key="1">
    <citation type="submission" date="2019-07" db="EMBL/GenBank/DDBJ databases">
        <title>Annotation for the trematode Paragonimus westermani.</title>
        <authorList>
            <person name="Choi Y.-J."/>
        </authorList>
    </citation>
    <scope>NUCLEOTIDE SEQUENCE [LARGE SCALE GENOMIC DNA]</scope>
    <source>
        <strain evidence="2">180907_Pwestermani</strain>
    </source>
</reference>
<dbReference type="AlphaFoldDB" id="A0A8T0DCJ4"/>
<evidence type="ECO:0000313" key="3">
    <source>
        <dbReference type="Proteomes" id="UP000699462"/>
    </source>
</evidence>
<gene>
    <name evidence="2" type="ORF">P879_11191</name>
</gene>
<feature type="coiled-coil region" evidence="1">
    <location>
        <begin position="18"/>
        <end position="157"/>
    </location>
</feature>
<protein>
    <submittedName>
        <fullName evidence="2">Uncharacterized protein</fullName>
    </submittedName>
</protein>
<organism evidence="2 3">
    <name type="scientific">Paragonimus westermani</name>
    <dbReference type="NCBI Taxonomy" id="34504"/>
    <lineage>
        <taxon>Eukaryota</taxon>
        <taxon>Metazoa</taxon>
        <taxon>Spiralia</taxon>
        <taxon>Lophotrochozoa</taxon>
        <taxon>Platyhelminthes</taxon>
        <taxon>Trematoda</taxon>
        <taxon>Digenea</taxon>
        <taxon>Plagiorchiida</taxon>
        <taxon>Troglotremata</taxon>
        <taxon>Troglotrematidae</taxon>
        <taxon>Paragonimus</taxon>
    </lineage>
</organism>
<comment type="caution">
    <text evidence="2">The sequence shown here is derived from an EMBL/GenBank/DDBJ whole genome shotgun (WGS) entry which is preliminary data.</text>
</comment>
<dbReference type="SUPFAM" id="SSF57997">
    <property type="entry name" value="Tropomyosin"/>
    <property type="match status" value="1"/>
</dbReference>
<dbReference type="EMBL" id="JTDF01006540">
    <property type="protein sequence ID" value="KAF8565553.1"/>
    <property type="molecule type" value="Genomic_DNA"/>
</dbReference>
<proteinExistence type="predicted"/>
<keyword evidence="3" id="KW-1185">Reference proteome</keyword>
<accession>A0A8T0DCJ4</accession>
<name>A0A8T0DCJ4_9TREM</name>